<organism evidence="2 3">
    <name type="scientific">Mycena albidolilacea</name>
    <dbReference type="NCBI Taxonomy" id="1033008"/>
    <lineage>
        <taxon>Eukaryota</taxon>
        <taxon>Fungi</taxon>
        <taxon>Dikarya</taxon>
        <taxon>Basidiomycota</taxon>
        <taxon>Agaricomycotina</taxon>
        <taxon>Agaricomycetes</taxon>
        <taxon>Agaricomycetidae</taxon>
        <taxon>Agaricales</taxon>
        <taxon>Marasmiineae</taxon>
        <taxon>Mycenaceae</taxon>
        <taxon>Mycena</taxon>
    </lineage>
</organism>
<dbReference type="AlphaFoldDB" id="A0AAD7F2X6"/>
<evidence type="ECO:0000313" key="3">
    <source>
        <dbReference type="Proteomes" id="UP001218218"/>
    </source>
</evidence>
<evidence type="ECO:0000313" key="2">
    <source>
        <dbReference type="EMBL" id="KAJ7363937.1"/>
    </source>
</evidence>
<feature type="domain" description="SGNH hydrolase-type esterase" evidence="1">
    <location>
        <begin position="10"/>
        <end position="170"/>
    </location>
</feature>
<dbReference type="PANTHER" id="PTHR14209">
    <property type="entry name" value="ISOAMYL ACETATE-HYDROLYZING ESTERASE 1"/>
    <property type="match status" value="1"/>
</dbReference>
<accession>A0AAD7F2X6</accession>
<evidence type="ECO:0000259" key="1">
    <source>
        <dbReference type="Pfam" id="PF13472"/>
    </source>
</evidence>
<dbReference type="Proteomes" id="UP001218218">
    <property type="component" value="Unassembled WGS sequence"/>
</dbReference>
<protein>
    <submittedName>
        <fullName evidence="2">SGNH hydrolase-type esterase domain-containing protein</fullName>
    </submittedName>
</protein>
<dbReference type="EMBL" id="JARIHO010000003">
    <property type="protein sequence ID" value="KAJ7363937.1"/>
    <property type="molecule type" value="Genomic_DNA"/>
</dbReference>
<dbReference type="InterPro" id="IPR036514">
    <property type="entry name" value="SGNH_hydro_sf"/>
</dbReference>
<gene>
    <name evidence="2" type="ORF">DFH08DRAFT_910289</name>
</gene>
<keyword evidence="3" id="KW-1185">Reference proteome</keyword>
<dbReference type="GO" id="GO:0016787">
    <property type="term" value="F:hydrolase activity"/>
    <property type="evidence" value="ECO:0007669"/>
    <property type="project" value="UniProtKB-KW"/>
</dbReference>
<dbReference type="PANTHER" id="PTHR14209:SF19">
    <property type="entry name" value="ISOAMYL ACETATE-HYDROLYZING ESTERASE 1 HOMOLOG"/>
    <property type="match status" value="1"/>
</dbReference>
<reference evidence="2" key="1">
    <citation type="submission" date="2023-03" db="EMBL/GenBank/DDBJ databases">
        <title>Massive genome expansion in bonnet fungi (Mycena s.s.) driven by repeated elements and novel gene families across ecological guilds.</title>
        <authorList>
            <consortium name="Lawrence Berkeley National Laboratory"/>
            <person name="Harder C.B."/>
            <person name="Miyauchi S."/>
            <person name="Viragh M."/>
            <person name="Kuo A."/>
            <person name="Thoen E."/>
            <person name="Andreopoulos B."/>
            <person name="Lu D."/>
            <person name="Skrede I."/>
            <person name="Drula E."/>
            <person name="Henrissat B."/>
            <person name="Morin E."/>
            <person name="Kohler A."/>
            <person name="Barry K."/>
            <person name="LaButti K."/>
            <person name="Morin E."/>
            <person name="Salamov A."/>
            <person name="Lipzen A."/>
            <person name="Mereny Z."/>
            <person name="Hegedus B."/>
            <person name="Baldrian P."/>
            <person name="Stursova M."/>
            <person name="Weitz H."/>
            <person name="Taylor A."/>
            <person name="Grigoriev I.V."/>
            <person name="Nagy L.G."/>
            <person name="Martin F."/>
            <person name="Kauserud H."/>
        </authorList>
    </citation>
    <scope>NUCLEOTIDE SEQUENCE</scope>
    <source>
        <strain evidence="2">CBHHK002</strain>
    </source>
</reference>
<dbReference type="InterPro" id="IPR045136">
    <property type="entry name" value="Iah1-like"/>
</dbReference>
<dbReference type="SUPFAM" id="SSF52266">
    <property type="entry name" value="SGNH hydrolase"/>
    <property type="match status" value="1"/>
</dbReference>
<keyword evidence="2" id="KW-0378">Hydrolase</keyword>
<dbReference type="Pfam" id="PF13472">
    <property type="entry name" value="Lipase_GDSL_2"/>
    <property type="match status" value="1"/>
</dbReference>
<name>A0AAD7F2X6_9AGAR</name>
<comment type="caution">
    <text evidence="2">The sequence shown here is derived from an EMBL/GenBank/DDBJ whole genome shotgun (WGS) entry which is preliminary data.</text>
</comment>
<proteinExistence type="predicted"/>
<dbReference type="InterPro" id="IPR013830">
    <property type="entry name" value="SGNH_hydro"/>
</dbReference>
<dbReference type="Gene3D" id="3.40.50.1110">
    <property type="entry name" value="SGNH hydrolase"/>
    <property type="match status" value="2"/>
</dbReference>
<sequence>MANVQDVIMLFGDSITQAGWAAHGFGARLVNAYSRKLDVPNRGLAGYNTDCAIPVLEQQDQKHLPKVTLLVLWFGANDAVIQPFSKHIPLPKFIENLNYMVHLVHFPESPYYSPSTKIILITLPPVNTHQQGVKAAAAASKVAAVDVWTAIWNAASQDEQALSRYLSDGRTVTRQVVFEALMKTVAVEHPELHYEKLRRVFPAWNEVDWTNP</sequence>